<dbReference type="Gene3D" id="3.60.10.10">
    <property type="entry name" value="Endonuclease/exonuclease/phosphatase"/>
    <property type="match status" value="1"/>
</dbReference>
<dbReference type="PANTHER" id="PTHR33710">
    <property type="entry name" value="BNAC02G09200D PROTEIN"/>
    <property type="match status" value="1"/>
</dbReference>
<organism evidence="2">
    <name type="scientific">Fagus sylvatica</name>
    <name type="common">Beechnut</name>
    <dbReference type="NCBI Taxonomy" id="28930"/>
    <lineage>
        <taxon>Eukaryota</taxon>
        <taxon>Viridiplantae</taxon>
        <taxon>Streptophyta</taxon>
        <taxon>Embryophyta</taxon>
        <taxon>Tracheophyta</taxon>
        <taxon>Spermatophyta</taxon>
        <taxon>Magnoliopsida</taxon>
        <taxon>eudicotyledons</taxon>
        <taxon>Gunneridae</taxon>
        <taxon>Pentapetalae</taxon>
        <taxon>rosids</taxon>
        <taxon>fabids</taxon>
        <taxon>Fagales</taxon>
        <taxon>Fagaceae</taxon>
        <taxon>Fagus</taxon>
    </lineage>
</organism>
<reference evidence="2" key="1">
    <citation type="submission" date="2018-02" db="EMBL/GenBank/DDBJ databases">
        <authorList>
            <person name="Cohen D.B."/>
            <person name="Kent A.D."/>
        </authorList>
    </citation>
    <scope>NUCLEOTIDE SEQUENCE</scope>
</reference>
<dbReference type="SUPFAM" id="SSF56219">
    <property type="entry name" value="DNase I-like"/>
    <property type="match status" value="1"/>
</dbReference>
<dbReference type="GO" id="GO:0003824">
    <property type="term" value="F:catalytic activity"/>
    <property type="evidence" value="ECO:0007669"/>
    <property type="project" value="InterPro"/>
</dbReference>
<dbReference type="EMBL" id="OIVN01001000">
    <property type="protein sequence ID" value="SPC88465.1"/>
    <property type="molecule type" value="Genomic_DNA"/>
</dbReference>
<sequence>MKDVTTSLGFSLAIFVPLMGSTGGLCFGWKPGVDIEPTSQNQNLINLLVFSDPPNLPWMLSAIYGPPYKKMKRIFWEALHQTASSFSGPWLCMGDFNEVLLQVDKKGGRPFSSSSSNGFNALVNQQGLVDLGFSGNPYTWTNKRLNFANIKERLDRAFSNTEWRSTFPKASVYHFPVTTSDHIRP</sequence>
<evidence type="ECO:0000259" key="1">
    <source>
        <dbReference type="Pfam" id="PF03372"/>
    </source>
</evidence>
<protein>
    <recommendedName>
        <fullName evidence="1">Endonuclease/exonuclease/phosphatase domain-containing protein</fullName>
    </recommendedName>
</protein>
<dbReference type="AlphaFoldDB" id="A0A2N9FMX4"/>
<feature type="domain" description="Endonuclease/exonuclease/phosphatase" evidence="1">
    <location>
        <begin position="49"/>
        <end position="182"/>
    </location>
</feature>
<proteinExistence type="predicted"/>
<dbReference type="Pfam" id="PF03372">
    <property type="entry name" value="Exo_endo_phos"/>
    <property type="match status" value="1"/>
</dbReference>
<name>A0A2N9FMX4_FAGSY</name>
<evidence type="ECO:0000313" key="2">
    <source>
        <dbReference type="EMBL" id="SPC88465.1"/>
    </source>
</evidence>
<dbReference type="PANTHER" id="PTHR33710:SF77">
    <property type="entry name" value="DNASE I-LIKE SUPERFAMILY PROTEIN"/>
    <property type="match status" value="1"/>
</dbReference>
<gene>
    <name evidence="2" type="ORF">FSB_LOCUS16347</name>
</gene>
<dbReference type="InterPro" id="IPR005135">
    <property type="entry name" value="Endo/exonuclease/phosphatase"/>
</dbReference>
<dbReference type="InterPro" id="IPR036691">
    <property type="entry name" value="Endo/exonu/phosph_ase_sf"/>
</dbReference>
<accession>A0A2N9FMX4</accession>